<name>J9BVY6_BACCE</name>
<evidence type="ECO:0000313" key="9">
    <source>
        <dbReference type="Proteomes" id="UP000004136"/>
    </source>
</evidence>
<comment type="subcellular location">
    <subcellularLocation>
        <location evidence="1">Cell membrane</location>
        <topology evidence="1">Multi-pass membrane protein</topology>
    </subcellularLocation>
</comment>
<feature type="transmembrane region" description="Helical" evidence="6">
    <location>
        <begin position="46"/>
        <end position="65"/>
    </location>
</feature>
<dbReference type="CDD" id="cd17474">
    <property type="entry name" value="MFS_YfmO_like"/>
    <property type="match status" value="1"/>
</dbReference>
<feature type="transmembrane region" description="Helical" evidence="6">
    <location>
        <begin position="361"/>
        <end position="379"/>
    </location>
</feature>
<dbReference type="InterPro" id="IPR036259">
    <property type="entry name" value="MFS_trans_sf"/>
</dbReference>
<feature type="transmembrane region" description="Helical" evidence="6">
    <location>
        <begin position="159"/>
        <end position="179"/>
    </location>
</feature>
<sequence length="391" mass="42374">MESKQKLGRLITVVATFLAFSGIGVVDPILPSIAEQIGASHWQVEMLFTAYILTMAIMMLPAGIFASRFGDKRMMTIGLAIVTVFAFICGISQTIAQLSLFRAGWGLGNAMFFATAMTLLIALSKEVHEAVGLYEAAIGLGMAGGPLLGGILGGHSWRYPFFATSILISLAFILVFFFVKEPERKVKRKVKRKAAGVGELLNLVKYKPFMQGAISGMLYYYGFFVVLAYSPLIMHLSAIQLGFVFCGWGLALAYGSAILAHKLEGKYEPKTLLKGSLLVFAIFLIALFFVKIMWLQIVLIVLSGLASGVNNALFTSYVMDISPYERSVTSGVYNFVRWLGGAIAPILSGVIGHTVSPQSPFLVGGIVVLVGCVMILIPIRKPVEIETKTLS</sequence>
<feature type="transmembrane region" description="Helical" evidence="6">
    <location>
        <begin position="213"/>
        <end position="232"/>
    </location>
</feature>
<feature type="transmembrane region" description="Helical" evidence="6">
    <location>
        <begin position="238"/>
        <end position="260"/>
    </location>
</feature>
<dbReference type="PANTHER" id="PTHR43683:SF1">
    <property type="entry name" value="MULTIDRUG EFFLUX PROTEIN YFMO"/>
    <property type="match status" value="1"/>
</dbReference>
<protein>
    <recommendedName>
        <fullName evidence="7">Major facilitator superfamily (MFS) profile domain-containing protein</fullName>
    </recommendedName>
</protein>
<feature type="transmembrane region" description="Helical" evidence="6">
    <location>
        <begin position="272"/>
        <end position="290"/>
    </location>
</feature>
<feature type="transmembrane region" description="Helical" evidence="6">
    <location>
        <begin position="102"/>
        <end position="123"/>
    </location>
</feature>
<evidence type="ECO:0000256" key="5">
    <source>
        <dbReference type="ARBA" id="ARBA00023136"/>
    </source>
</evidence>
<dbReference type="OrthoDB" id="66811at2"/>
<comment type="caution">
    <text evidence="8">The sequence shown here is derived from an EMBL/GenBank/DDBJ whole genome shotgun (WGS) entry which is preliminary data.</text>
</comment>
<evidence type="ECO:0000256" key="6">
    <source>
        <dbReference type="SAM" id="Phobius"/>
    </source>
</evidence>
<proteinExistence type="predicted"/>
<evidence type="ECO:0000313" key="8">
    <source>
        <dbReference type="EMBL" id="EJV78090.1"/>
    </source>
</evidence>
<dbReference type="PROSITE" id="PS50850">
    <property type="entry name" value="MFS"/>
    <property type="match status" value="1"/>
</dbReference>
<dbReference type="InterPro" id="IPR011701">
    <property type="entry name" value="MFS"/>
</dbReference>
<evidence type="ECO:0000256" key="4">
    <source>
        <dbReference type="ARBA" id="ARBA00022989"/>
    </source>
</evidence>
<dbReference type="InterPro" id="IPR053200">
    <property type="entry name" value="YfmO-like"/>
</dbReference>
<dbReference type="EMBL" id="AHDV01000035">
    <property type="protein sequence ID" value="EJV78090.1"/>
    <property type="molecule type" value="Genomic_DNA"/>
</dbReference>
<dbReference type="InterPro" id="IPR020846">
    <property type="entry name" value="MFS_dom"/>
</dbReference>
<dbReference type="SUPFAM" id="SSF103473">
    <property type="entry name" value="MFS general substrate transporter"/>
    <property type="match status" value="1"/>
</dbReference>
<dbReference type="GO" id="GO:0005886">
    <property type="term" value="C:plasma membrane"/>
    <property type="evidence" value="ECO:0007669"/>
    <property type="project" value="UniProtKB-SubCell"/>
</dbReference>
<dbReference type="AlphaFoldDB" id="J9BVY6"/>
<dbReference type="PATRIC" id="fig|1053201.3.peg.4777"/>
<dbReference type="PRINTS" id="PR01035">
    <property type="entry name" value="TCRTETA"/>
</dbReference>
<dbReference type="Pfam" id="PF07690">
    <property type="entry name" value="MFS_1"/>
    <property type="match status" value="1"/>
</dbReference>
<feature type="transmembrane region" description="Helical" evidence="6">
    <location>
        <begin position="335"/>
        <end position="355"/>
    </location>
</feature>
<feature type="transmembrane region" description="Helical" evidence="6">
    <location>
        <begin position="296"/>
        <end position="314"/>
    </location>
</feature>
<dbReference type="Gene3D" id="1.20.1250.20">
    <property type="entry name" value="MFS general substrate transporter like domains"/>
    <property type="match status" value="1"/>
</dbReference>
<feature type="transmembrane region" description="Helical" evidence="6">
    <location>
        <begin position="130"/>
        <end position="153"/>
    </location>
</feature>
<evidence type="ECO:0000256" key="1">
    <source>
        <dbReference type="ARBA" id="ARBA00004651"/>
    </source>
</evidence>
<gene>
    <name evidence="8" type="ORF">IG3_04680</name>
</gene>
<dbReference type="RefSeq" id="WP_002138985.1">
    <property type="nucleotide sequence ID" value="NZ_JH804673.1"/>
</dbReference>
<dbReference type="InterPro" id="IPR001958">
    <property type="entry name" value="Tet-R_TetA/multi-R_MdtG-like"/>
</dbReference>
<accession>J9BVY6</accession>
<feature type="domain" description="Major facilitator superfamily (MFS) profile" evidence="7">
    <location>
        <begin position="8"/>
        <end position="383"/>
    </location>
</feature>
<feature type="transmembrane region" description="Helical" evidence="6">
    <location>
        <begin position="7"/>
        <end position="26"/>
    </location>
</feature>
<dbReference type="PANTHER" id="PTHR43683">
    <property type="entry name" value="MULTIDRUG EFFLUX PROTEIN YFMO"/>
    <property type="match status" value="1"/>
</dbReference>
<evidence type="ECO:0000256" key="3">
    <source>
        <dbReference type="ARBA" id="ARBA00022692"/>
    </source>
</evidence>
<feature type="transmembrane region" description="Helical" evidence="6">
    <location>
        <begin position="77"/>
        <end position="96"/>
    </location>
</feature>
<reference evidence="8 9" key="1">
    <citation type="submission" date="2012-04" db="EMBL/GenBank/DDBJ databases">
        <title>The Genome Sequence of Bacillus cereus HuA2-1.</title>
        <authorList>
            <consortium name="The Broad Institute Genome Sequencing Platform"/>
            <consortium name="The Broad Institute Genome Sequencing Center for Infectious Disease"/>
            <person name="Feldgarden M."/>
            <person name="Van der Auwera G.A."/>
            <person name="Mahillon J."/>
            <person name="Duprez V."/>
            <person name="Timmery S."/>
            <person name="Mattelet C."/>
            <person name="Dierick K."/>
            <person name="Sun M."/>
            <person name="Yu Z."/>
            <person name="Zhu L."/>
            <person name="Hu X."/>
            <person name="Shank E.B."/>
            <person name="Swiecicka I."/>
            <person name="Hansen B.M."/>
            <person name="Andrup L."/>
            <person name="Young S.K."/>
            <person name="Zeng Q."/>
            <person name="Gargeya S."/>
            <person name="Fitzgerald M."/>
            <person name="Haas B."/>
            <person name="Abouelleil A."/>
            <person name="Alvarado L."/>
            <person name="Arachchi H.M."/>
            <person name="Berlin A."/>
            <person name="Chapman S.B."/>
            <person name="Goldberg J."/>
            <person name="Griggs A."/>
            <person name="Gujja S."/>
            <person name="Hansen M."/>
            <person name="Howarth C."/>
            <person name="Imamovic A."/>
            <person name="Larimer J."/>
            <person name="McCowen C."/>
            <person name="Montmayeur A."/>
            <person name="Murphy C."/>
            <person name="Neiman D."/>
            <person name="Pearson M."/>
            <person name="Priest M."/>
            <person name="Roberts A."/>
            <person name="Saif S."/>
            <person name="Shea T."/>
            <person name="Sisk P."/>
            <person name="Sykes S."/>
            <person name="Wortman J."/>
            <person name="Nusbaum C."/>
            <person name="Birren B."/>
        </authorList>
    </citation>
    <scope>NUCLEOTIDE SEQUENCE [LARGE SCALE GENOMIC DNA]</scope>
    <source>
        <strain evidence="8 9">HuA2-1</strain>
    </source>
</reference>
<keyword evidence="2" id="KW-0813">Transport</keyword>
<keyword evidence="3 6" id="KW-0812">Transmembrane</keyword>
<evidence type="ECO:0000256" key="2">
    <source>
        <dbReference type="ARBA" id="ARBA00022448"/>
    </source>
</evidence>
<dbReference type="Proteomes" id="UP000004136">
    <property type="component" value="Unassembled WGS sequence"/>
</dbReference>
<keyword evidence="5 6" id="KW-0472">Membrane</keyword>
<keyword evidence="4 6" id="KW-1133">Transmembrane helix</keyword>
<evidence type="ECO:0000259" key="7">
    <source>
        <dbReference type="PROSITE" id="PS50850"/>
    </source>
</evidence>
<dbReference type="GO" id="GO:0022857">
    <property type="term" value="F:transmembrane transporter activity"/>
    <property type="evidence" value="ECO:0007669"/>
    <property type="project" value="InterPro"/>
</dbReference>
<dbReference type="HOGENOM" id="CLU_033995_0_0_9"/>
<organism evidence="8 9">
    <name type="scientific">Bacillus cereus HuA2-1</name>
    <dbReference type="NCBI Taxonomy" id="1053201"/>
    <lineage>
        <taxon>Bacteria</taxon>
        <taxon>Bacillati</taxon>
        <taxon>Bacillota</taxon>
        <taxon>Bacilli</taxon>
        <taxon>Bacillales</taxon>
        <taxon>Bacillaceae</taxon>
        <taxon>Bacillus</taxon>
        <taxon>Bacillus cereus group</taxon>
    </lineage>
</organism>